<feature type="transmembrane region" description="Helical" evidence="1">
    <location>
        <begin position="7"/>
        <end position="26"/>
    </location>
</feature>
<evidence type="ECO:0000256" key="1">
    <source>
        <dbReference type="SAM" id="Phobius"/>
    </source>
</evidence>
<protein>
    <submittedName>
        <fullName evidence="2">Uncharacterized protein</fullName>
    </submittedName>
</protein>
<dbReference type="RefSeq" id="WP_061429947.1">
    <property type="nucleotide sequence ID" value="NZ_CATNZX010000001.1"/>
</dbReference>
<dbReference type="EMBL" id="CP013615">
    <property type="protein sequence ID" value="AMN31372.1"/>
    <property type="molecule type" value="Genomic_DNA"/>
</dbReference>
<sequence length="225" mass="24430">MNKKKIIGLVVAGVVVVVGIVGGVAYHKYENTPSSNNTFEQLVNKDYKVVSTATKESDGFKYELNIEGKLDANDAKDIALQAMSVAKNPSEIVVNEFKDGAKDFDTFNGFVSPDLQSKAVLNKEGGKLMTFKELQVNKDKATEVGEFASTGTEKIDGIDALKITLKDDKDIVNQGNAIVSSIVSANKDNQEFKDKAIIVDVSKDGEGVFFDSQNPNLEIDYTSFS</sequence>
<name>A0A140GS63_CLOPF</name>
<dbReference type="Proteomes" id="UP000070260">
    <property type="component" value="Plasmid pJFP838A"/>
</dbReference>
<dbReference type="AlphaFoldDB" id="A0A140GS63"/>
<gene>
    <name evidence="2" type="ORF">JFP838_pA0456</name>
</gene>
<dbReference type="PATRIC" id="fig|1502.177.peg.3667"/>
<organism evidence="2 3">
    <name type="scientific">Clostridium perfringens</name>
    <dbReference type="NCBI Taxonomy" id="1502"/>
    <lineage>
        <taxon>Bacteria</taxon>
        <taxon>Bacillati</taxon>
        <taxon>Bacillota</taxon>
        <taxon>Clostridia</taxon>
        <taxon>Eubacteriales</taxon>
        <taxon>Clostridiaceae</taxon>
        <taxon>Clostridium</taxon>
    </lineage>
</organism>
<proteinExistence type="predicted"/>
<keyword evidence="1" id="KW-0472">Membrane</keyword>
<keyword evidence="2" id="KW-0614">Plasmid</keyword>
<evidence type="ECO:0000313" key="3">
    <source>
        <dbReference type="Proteomes" id="UP000070260"/>
    </source>
</evidence>
<reference evidence="2 3" key="1">
    <citation type="journal article" date="2016" name="PLoS ONE">
        <title>Plasmid Characterization and Chromosome Analysis of Two netF+ Clostridium perfringens Isolates Associated with Foal and Canine Necrotizing Enteritis.</title>
        <authorList>
            <person name="Mehdizadeh Gohari I."/>
            <person name="Kropinski A.M."/>
            <person name="Weese S.J."/>
            <person name="Parreira V.R."/>
            <person name="Whitehead A.E."/>
            <person name="Boerlin P."/>
            <person name="Prescott J.F."/>
        </authorList>
    </citation>
    <scope>NUCLEOTIDE SEQUENCE [LARGE SCALE GENOMIC DNA]</scope>
    <source>
        <strain evidence="2 3">JP838</strain>
        <plasmid evidence="3">Plasmid pJFP838A</plasmid>
    </source>
</reference>
<keyword evidence="1" id="KW-0812">Transmembrane</keyword>
<keyword evidence="1" id="KW-1133">Transmembrane helix</keyword>
<accession>A0A140GS63</accession>
<geneLocation type="plasmid" evidence="2 3">
    <name>pJFP838A</name>
</geneLocation>
<evidence type="ECO:0000313" key="2">
    <source>
        <dbReference type="EMBL" id="AMN31372.1"/>
    </source>
</evidence>